<dbReference type="Proteomes" id="UP000287651">
    <property type="component" value="Unassembled WGS sequence"/>
</dbReference>
<protein>
    <submittedName>
        <fullName evidence="2">Uncharacterized protein</fullName>
    </submittedName>
</protein>
<accession>A0A426Z9J5</accession>
<organism evidence="2 3">
    <name type="scientific">Ensete ventricosum</name>
    <name type="common">Abyssinian banana</name>
    <name type="synonym">Musa ensete</name>
    <dbReference type="NCBI Taxonomy" id="4639"/>
    <lineage>
        <taxon>Eukaryota</taxon>
        <taxon>Viridiplantae</taxon>
        <taxon>Streptophyta</taxon>
        <taxon>Embryophyta</taxon>
        <taxon>Tracheophyta</taxon>
        <taxon>Spermatophyta</taxon>
        <taxon>Magnoliopsida</taxon>
        <taxon>Liliopsida</taxon>
        <taxon>Zingiberales</taxon>
        <taxon>Musaceae</taxon>
        <taxon>Ensete</taxon>
    </lineage>
</organism>
<evidence type="ECO:0000313" key="3">
    <source>
        <dbReference type="Proteomes" id="UP000287651"/>
    </source>
</evidence>
<reference evidence="2 3" key="1">
    <citation type="journal article" date="2014" name="Agronomy (Basel)">
        <title>A Draft Genome Sequence for Ensete ventricosum, the Drought-Tolerant Tree Against Hunger.</title>
        <authorList>
            <person name="Harrison J."/>
            <person name="Moore K.A."/>
            <person name="Paszkiewicz K."/>
            <person name="Jones T."/>
            <person name="Grant M."/>
            <person name="Ambacheew D."/>
            <person name="Muzemil S."/>
            <person name="Studholme D.J."/>
        </authorList>
    </citation>
    <scope>NUCLEOTIDE SEQUENCE [LARGE SCALE GENOMIC DNA]</scope>
</reference>
<evidence type="ECO:0000313" key="2">
    <source>
        <dbReference type="EMBL" id="RRT60670.1"/>
    </source>
</evidence>
<feature type="compositionally biased region" description="Basic and acidic residues" evidence="1">
    <location>
        <begin position="56"/>
        <end position="71"/>
    </location>
</feature>
<evidence type="ECO:0000256" key="1">
    <source>
        <dbReference type="SAM" id="MobiDB-lite"/>
    </source>
</evidence>
<gene>
    <name evidence="2" type="ORF">B296_00032661</name>
</gene>
<proteinExistence type="predicted"/>
<comment type="caution">
    <text evidence="2">The sequence shown here is derived from an EMBL/GenBank/DDBJ whole genome shotgun (WGS) entry which is preliminary data.</text>
</comment>
<dbReference type="AlphaFoldDB" id="A0A426Z9J5"/>
<dbReference type="EMBL" id="AMZH03007694">
    <property type="protein sequence ID" value="RRT60670.1"/>
    <property type="molecule type" value="Genomic_DNA"/>
</dbReference>
<feature type="region of interest" description="Disordered" evidence="1">
    <location>
        <begin position="27"/>
        <end position="90"/>
    </location>
</feature>
<sequence length="151" mass="16345">MPRISGNGHRSHDLERERPLGWFVKGASHREETNEGTSHCETGLGRRRGASLSHCEPSRCEKTSGCGEEHPPPAMNAPAVKGPTAAGEGHSVVKKLAEEHPAGTSMASVTLETINRLGEKETPPFISLNRRLKKQPSPFPCLICHGIAKQQ</sequence>
<name>A0A426Z9J5_ENSVE</name>